<keyword evidence="7 10" id="KW-0067">ATP-binding</keyword>
<dbReference type="HAMAP" id="MF_00185">
    <property type="entry name" value="IPP_trans"/>
    <property type="match status" value="1"/>
</dbReference>
<dbReference type="PANTHER" id="PTHR11088">
    <property type="entry name" value="TRNA DIMETHYLALLYLTRANSFERASE"/>
    <property type="match status" value="1"/>
</dbReference>
<organism evidence="14 15">
    <name type="scientific">Ignavibacterium album (strain DSM 19864 / JCM 16511 / NBRC 101810 / Mat9-16)</name>
    <dbReference type="NCBI Taxonomy" id="945713"/>
    <lineage>
        <taxon>Bacteria</taxon>
        <taxon>Pseudomonadati</taxon>
        <taxon>Ignavibacteriota</taxon>
        <taxon>Ignavibacteria</taxon>
        <taxon>Ignavibacteriales</taxon>
        <taxon>Ignavibacteriaceae</taxon>
        <taxon>Ignavibacterium</taxon>
    </lineage>
</organism>
<evidence type="ECO:0000256" key="11">
    <source>
        <dbReference type="RuleBase" id="RU003783"/>
    </source>
</evidence>
<comment type="function">
    <text evidence="2 10 12">Catalyzes the transfer of a dimethylallyl group onto the adenine at position 37 in tRNAs that read codons beginning with uridine, leading to the formation of N6-(dimethylallyl)adenosine (i(6)A).</text>
</comment>
<dbReference type="KEGG" id="ial:IALB_0481"/>
<feature type="region of interest" description="Interaction with substrate tRNA" evidence="10">
    <location>
        <begin position="35"/>
        <end position="38"/>
    </location>
</feature>
<accession>I0AGT6</accession>
<evidence type="ECO:0000256" key="7">
    <source>
        <dbReference type="ARBA" id="ARBA00022840"/>
    </source>
</evidence>
<comment type="cofactor">
    <cofactor evidence="1 10">
        <name>Mg(2+)</name>
        <dbReference type="ChEBI" id="CHEBI:18420"/>
    </cofactor>
</comment>
<dbReference type="PANTHER" id="PTHR11088:SF60">
    <property type="entry name" value="TRNA DIMETHYLALLYLTRANSFERASE"/>
    <property type="match status" value="1"/>
</dbReference>
<dbReference type="HOGENOM" id="CLU_032616_0_1_10"/>
<comment type="caution">
    <text evidence="10">Lacks conserved residue(s) required for the propagation of feature annotation.</text>
</comment>
<evidence type="ECO:0000313" key="15">
    <source>
        <dbReference type="Proteomes" id="UP000007394"/>
    </source>
</evidence>
<reference evidence="14 15" key="1">
    <citation type="journal article" date="2012" name="Front. Microbiol.">
        <title>Complete genome of Ignavibacterium album, a metabolically versatile, flagellated, facultative anaerobe from the phylum Chlorobi.</title>
        <authorList>
            <person name="Liu Z."/>
            <person name="Frigaard N.-U."/>
            <person name="Vogl K."/>
            <person name="Iino T."/>
            <person name="Ohkuma M."/>
            <person name="Overmann J."/>
            <person name="Bryant D.A."/>
        </authorList>
    </citation>
    <scope>NUCLEOTIDE SEQUENCE [LARGE SCALE GENOMIC DNA]</scope>
    <source>
        <strain evidence="15">DSM 19864 / JCM 16511 / NBRC 101810 / Mat9-16</strain>
    </source>
</reference>
<evidence type="ECO:0000256" key="13">
    <source>
        <dbReference type="RuleBase" id="RU003785"/>
    </source>
</evidence>
<dbReference type="NCBIfam" id="TIGR00174">
    <property type="entry name" value="miaA"/>
    <property type="match status" value="1"/>
</dbReference>
<dbReference type="OrthoDB" id="9776390at2"/>
<evidence type="ECO:0000256" key="4">
    <source>
        <dbReference type="ARBA" id="ARBA00022679"/>
    </source>
</evidence>
<evidence type="ECO:0000256" key="5">
    <source>
        <dbReference type="ARBA" id="ARBA00022694"/>
    </source>
</evidence>
<evidence type="ECO:0000256" key="2">
    <source>
        <dbReference type="ARBA" id="ARBA00003213"/>
    </source>
</evidence>
<dbReference type="GO" id="GO:0006400">
    <property type="term" value="P:tRNA modification"/>
    <property type="evidence" value="ECO:0007669"/>
    <property type="project" value="TreeGrafter"/>
</dbReference>
<keyword evidence="6 10" id="KW-0547">Nucleotide-binding</keyword>
<feature type="binding site" evidence="10">
    <location>
        <begin position="10"/>
        <end position="17"/>
    </location>
    <ligand>
        <name>ATP</name>
        <dbReference type="ChEBI" id="CHEBI:30616"/>
    </ligand>
</feature>
<feature type="binding site" evidence="10">
    <location>
        <begin position="12"/>
        <end position="17"/>
    </location>
    <ligand>
        <name>substrate</name>
    </ligand>
</feature>
<dbReference type="InterPro" id="IPR039657">
    <property type="entry name" value="Dimethylallyltransferase"/>
</dbReference>
<dbReference type="GO" id="GO:0052381">
    <property type="term" value="F:tRNA dimethylallyltransferase activity"/>
    <property type="evidence" value="ECO:0007669"/>
    <property type="project" value="UniProtKB-UniRule"/>
</dbReference>
<dbReference type="SUPFAM" id="SSF52540">
    <property type="entry name" value="P-loop containing nucleoside triphosphate hydrolases"/>
    <property type="match status" value="2"/>
</dbReference>
<dbReference type="RefSeq" id="WP_014559351.1">
    <property type="nucleotide sequence ID" value="NC_017464.1"/>
</dbReference>
<comment type="subunit">
    <text evidence="10">Monomer.</text>
</comment>
<dbReference type="InterPro" id="IPR018022">
    <property type="entry name" value="IPT"/>
</dbReference>
<keyword evidence="5 10" id="KW-0819">tRNA processing</keyword>
<keyword evidence="8 10" id="KW-0460">Magnesium</keyword>
<dbReference type="Pfam" id="PF01715">
    <property type="entry name" value="IPPT"/>
    <property type="match status" value="1"/>
</dbReference>
<evidence type="ECO:0000256" key="12">
    <source>
        <dbReference type="RuleBase" id="RU003784"/>
    </source>
</evidence>
<dbReference type="PATRIC" id="fig|945713.3.peg.480"/>
<dbReference type="Gene3D" id="1.10.287.890">
    <property type="entry name" value="Crystal structure of tRNA isopentenylpyrophosphate transferase (bh2366) domain"/>
    <property type="match status" value="1"/>
</dbReference>
<dbReference type="Gene3D" id="3.40.50.300">
    <property type="entry name" value="P-loop containing nucleotide triphosphate hydrolases"/>
    <property type="match status" value="1"/>
</dbReference>
<comment type="similarity">
    <text evidence="3 10 13">Belongs to the IPP transferase family.</text>
</comment>
<evidence type="ECO:0000256" key="8">
    <source>
        <dbReference type="ARBA" id="ARBA00022842"/>
    </source>
</evidence>
<name>I0AGT6_IGNAJ</name>
<evidence type="ECO:0000313" key="14">
    <source>
        <dbReference type="EMBL" id="AFH48193.1"/>
    </source>
</evidence>
<feature type="site" description="Interaction with substrate tRNA" evidence="10">
    <location>
        <position position="104"/>
    </location>
</feature>
<sequence>MNYNLITILGPTAVGKTKLAAQLAHHFNGEIISADSRQVYKHLDIGTGKDLTDYVVEGKKINYYLIDVIELPAEFNLFDFYKYFFTCYHQIKANNKTPFLVGGTGLYLSSVIQNYDLKEVEKEKELIEELQSKSYNELKNILLEVNPKPHNITDFESKERIIQAIIVAKAQKPVENKVEIYSLNIGINPGRDVVKKRIKERLEKRLNEGMIQEVEFLLNKNISPERLIRLGLEYKFITEYLTGKISLVQMHNDLYRAICAFAKRQMTWFRKMEREGVKIFWLNEADFDKAKEIIKNNYVFV</sequence>
<proteinExistence type="inferred from homology"/>
<evidence type="ECO:0000256" key="10">
    <source>
        <dbReference type="HAMAP-Rule" id="MF_00185"/>
    </source>
</evidence>
<dbReference type="Proteomes" id="UP000007394">
    <property type="component" value="Chromosome"/>
</dbReference>
<evidence type="ECO:0000256" key="6">
    <source>
        <dbReference type="ARBA" id="ARBA00022741"/>
    </source>
</evidence>
<protein>
    <recommendedName>
        <fullName evidence="10">tRNA dimethylallyltransferase</fullName>
        <ecNumber evidence="10">2.5.1.75</ecNumber>
    </recommendedName>
    <alternativeName>
        <fullName evidence="10">Dimethylallyl diphosphate:tRNA dimethylallyltransferase</fullName>
        <shortName evidence="10">DMAPP:tRNA dimethylallyltransferase</shortName>
        <shortName evidence="10">DMATase</shortName>
    </alternativeName>
    <alternativeName>
        <fullName evidence="10">Isopentenyl-diphosphate:tRNA isopentenyltransferase</fullName>
        <shortName evidence="10">IPP transferase</shortName>
        <shortName evidence="10">IPPT</shortName>
        <shortName evidence="10">IPTase</shortName>
    </alternativeName>
</protein>
<dbReference type="AlphaFoldDB" id="I0AGT6"/>
<gene>
    <name evidence="10 14" type="primary">miaA</name>
    <name evidence="14" type="ordered locus">IALB_0481</name>
</gene>
<dbReference type="STRING" id="945713.IALB_0481"/>
<comment type="catalytic activity">
    <reaction evidence="9 10 11">
        <text>adenosine(37) in tRNA + dimethylallyl diphosphate = N(6)-dimethylallyladenosine(37) in tRNA + diphosphate</text>
        <dbReference type="Rhea" id="RHEA:26482"/>
        <dbReference type="Rhea" id="RHEA-COMP:10162"/>
        <dbReference type="Rhea" id="RHEA-COMP:10375"/>
        <dbReference type="ChEBI" id="CHEBI:33019"/>
        <dbReference type="ChEBI" id="CHEBI:57623"/>
        <dbReference type="ChEBI" id="CHEBI:74411"/>
        <dbReference type="ChEBI" id="CHEBI:74415"/>
        <dbReference type="EC" id="2.5.1.75"/>
    </reaction>
</comment>
<evidence type="ECO:0000256" key="9">
    <source>
        <dbReference type="ARBA" id="ARBA00049563"/>
    </source>
</evidence>
<dbReference type="GO" id="GO:0005524">
    <property type="term" value="F:ATP binding"/>
    <property type="evidence" value="ECO:0007669"/>
    <property type="project" value="UniProtKB-UniRule"/>
</dbReference>
<keyword evidence="4 10" id="KW-0808">Transferase</keyword>
<dbReference type="InterPro" id="IPR027417">
    <property type="entry name" value="P-loop_NTPase"/>
</dbReference>
<dbReference type="EC" id="2.5.1.75" evidence="10"/>
<evidence type="ECO:0000256" key="1">
    <source>
        <dbReference type="ARBA" id="ARBA00001946"/>
    </source>
</evidence>
<dbReference type="eggNOG" id="COG0324">
    <property type="taxonomic scope" value="Bacteria"/>
</dbReference>
<dbReference type="EMBL" id="CP003418">
    <property type="protein sequence ID" value="AFH48193.1"/>
    <property type="molecule type" value="Genomic_DNA"/>
</dbReference>
<evidence type="ECO:0000256" key="3">
    <source>
        <dbReference type="ARBA" id="ARBA00005842"/>
    </source>
</evidence>
<keyword evidence="15" id="KW-1185">Reference proteome</keyword>